<keyword evidence="4 10" id="KW-0479">Metal-binding</keyword>
<comment type="caution">
    <text evidence="12">The sequence shown here is derived from an EMBL/GenBank/DDBJ whole genome shotgun (WGS) entry which is preliminary data.</text>
</comment>
<dbReference type="Proteomes" id="UP001165122">
    <property type="component" value="Unassembled WGS sequence"/>
</dbReference>
<protein>
    <recommendedName>
        <fullName evidence="10">Transcription elongation factor 1 homolog</fullName>
    </recommendedName>
</protein>
<keyword evidence="13" id="KW-1185">Reference proteome</keyword>
<dbReference type="InterPro" id="IPR007808">
    <property type="entry name" value="Elf1"/>
</dbReference>
<evidence type="ECO:0000256" key="9">
    <source>
        <dbReference type="ARBA" id="ARBA00023242"/>
    </source>
</evidence>
<keyword evidence="9 10" id="KW-0539">Nucleus</keyword>
<sequence length="190" mass="21297">MGRRAKKQKVQTKARPKVATKFKCPFCNHSDSVECKINNREGKGSLSCRVCSAGFEMPVHYLTEPIDIFYEWLDACEREEKKRREGTVDLLGSALGQRLQEKKKEDPKKSVALGEEDSDTDEDERLLSEGQGLQPVRSSETNRETSKEGSNGEKESTTEKSTEEAPKPQETVGEKRTMASLGFDDSDDSD</sequence>
<organism evidence="12 13">
    <name type="scientific">Triparma laevis f. longispina</name>
    <dbReference type="NCBI Taxonomy" id="1714387"/>
    <lineage>
        <taxon>Eukaryota</taxon>
        <taxon>Sar</taxon>
        <taxon>Stramenopiles</taxon>
        <taxon>Ochrophyta</taxon>
        <taxon>Bolidophyceae</taxon>
        <taxon>Parmales</taxon>
        <taxon>Triparmaceae</taxon>
        <taxon>Triparma</taxon>
    </lineage>
</organism>
<evidence type="ECO:0000256" key="11">
    <source>
        <dbReference type="SAM" id="MobiDB-lite"/>
    </source>
</evidence>
<dbReference type="AlphaFoldDB" id="A0A9W7CAX1"/>
<dbReference type="EMBL" id="BRXW01000033">
    <property type="protein sequence ID" value="GMI01349.1"/>
    <property type="molecule type" value="Genomic_DNA"/>
</dbReference>
<dbReference type="Pfam" id="PF05129">
    <property type="entry name" value="Zn_ribbon_Elf1"/>
    <property type="match status" value="1"/>
</dbReference>
<evidence type="ECO:0000256" key="3">
    <source>
        <dbReference type="ARBA" id="ARBA00009730"/>
    </source>
</evidence>
<dbReference type="FunFam" id="2.20.25.190:FF:000001">
    <property type="entry name" value="Transcription elongation factor 1 homolog"/>
    <property type="match status" value="1"/>
</dbReference>
<comment type="subcellular location">
    <subcellularLocation>
        <location evidence="2 10">Nucleus</location>
    </subcellularLocation>
</comment>
<dbReference type="InterPro" id="IPR038567">
    <property type="entry name" value="T_Elf1_sf"/>
</dbReference>
<comment type="function">
    <text evidence="1 10">Transcription elongation factor implicated in the maintenance of proper chromatin structure in actively transcribed regions.</text>
</comment>
<keyword evidence="7 10" id="KW-0805">Transcription regulation</keyword>
<name>A0A9W7CAX1_9STRA</name>
<evidence type="ECO:0000256" key="1">
    <source>
        <dbReference type="ARBA" id="ARBA00003357"/>
    </source>
</evidence>
<keyword evidence="5 10" id="KW-0863">Zinc-finger</keyword>
<feature type="region of interest" description="Disordered" evidence="11">
    <location>
        <begin position="83"/>
        <end position="190"/>
    </location>
</feature>
<evidence type="ECO:0000256" key="7">
    <source>
        <dbReference type="ARBA" id="ARBA00023015"/>
    </source>
</evidence>
<evidence type="ECO:0000313" key="13">
    <source>
        <dbReference type="Proteomes" id="UP001165122"/>
    </source>
</evidence>
<reference evidence="13" key="1">
    <citation type="journal article" date="2023" name="Commun. Biol.">
        <title>Genome analysis of Parmales, the sister group of diatoms, reveals the evolutionary specialization of diatoms from phago-mixotrophs to photoautotrophs.</title>
        <authorList>
            <person name="Ban H."/>
            <person name="Sato S."/>
            <person name="Yoshikawa S."/>
            <person name="Yamada K."/>
            <person name="Nakamura Y."/>
            <person name="Ichinomiya M."/>
            <person name="Sato N."/>
            <person name="Blanc-Mathieu R."/>
            <person name="Endo H."/>
            <person name="Kuwata A."/>
            <person name="Ogata H."/>
        </authorList>
    </citation>
    <scope>NUCLEOTIDE SEQUENCE [LARGE SCALE GENOMIC DNA]</scope>
    <source>
        <strain evidence="13">NIES 3700</strain>
    </source>
</reference>
<keyword evidence="6 10" id="KW-0862">Zinc</keyword>
<proteinExistence type="inferred from homology"/>
<evidence type="ECO:0000256" key="4">
    <source>
        <dbReference type="ARBA" id="ARBA00022723"/>
    </source>
</evidence>
<dbReference type="SUPFAM" id="SSF57783">
    <property type="entry name" value="Zinc beta-ribbon"/>
    <property type="match status" value="1"/>
</dbReference>
<evidence type="ECO:0000313" key="12">
    <source>
        <dbReference type="EMBL" id="GMI01349.1"/>
    </source>
</evidence>
<evidence type="ECO:0000256" key="8">
    <source>
        <dbReference type="ARBA" id="ARBA00023163"/>
    </source>
</evidence>
<dbReference type="GO" id="GO:0008270">
    <property type="term" value="F:zinc ion binding"/>
    <property type="evidence" value="ECO:0007669"/>
    <property type="project" value="UniProtKB-KW"/>
</dbReference>
<dbReference type="Gene3D" id="2.20.25.190">
    <property type="match status" value="1"/>
</dbReference>
<evidence type="ECO:0000256" key="2">
    <source>
        <dbReference type="ARBA" id="ARBA00004123"/>
    </source>
</evidence>
<feature type="compositionally biased region" description="Acidic residues" evidence="11">
    <location>
        <begin position="114"/>
        <end position="124"/>
    </location>
</feature>
<accession>A0A9W7CAX1</accession>
<gene>
    <name evidence="12" type="ORF">TrLO_g1133</name>
</gene>
<evidence type="ECO:0000256" key="10">
    <source>
        <dbReference type="RuleBase" id="RU364033"/>
    </source>
</evidence>
<evidence type="ECO:0000256" key="6">
    <source>
        <dbReference type="ARBA" id="ARBA00022833"/>
    </source>
</evidence>
<dbReference type="PANTHER" id="PTHR20934:SF0">
    <property type="entry name" value="TRANSCRIPTION ELONGATION FACTOR 1 HOMOLOG"/>
    <property type="match status" value="1"/>
</dbReference>
<dbReference type="GO" id="GO:0000993">
    <property type="term" value="F:RNA polymerase II complex binding"/>
    <property type="evidence" value="ECO:0007669"/>
    <property type="project" value="TreeGrafter"/>
</dbReference>
<dbReference type="GO" id="GO:0006368">
    <property type="term" value="P:transcription elongation by RNA polymerase II"/>
    <property type="evidence" value="ECO:0007669"/>
    <property type="project" value="TreeGrafter"/>
</dbReference>
<dbReference type="PANTHER" id="PTHR20934">
    <property type="entry name" value="TRANSCRIPTION ELONGATION FACTOR 1 HOMOLOG"/>
    <property type="match status" value="1"/>
</dbReference>
<keyword evidence="8 10" id="KW-0804">Transcription</keyword>
<feature type="compositionally biased region" description="Basic and acidic residues" evidence="11">
    <location>
        <begin position="140"/>
        <end position="177"/>
    </location>
</feature>
<feature type="compositionally biased region" description="Basic and acidic residues" evidence="11">
    <location>
        <begin position="99"/>
        <end position="109"/>
    </location>
</feature>
<dbReference type="GO" id="GO:0008023">
    <property type="term" value="C:transcription elongation factor complex"/>
    <property type="evidence" value="ECO:0007669"/>
    <property type="project" value="TreeGrafter"/>
</dbReference>
<comment type="similarity">
    <text evidence="3 10">Belongs to the ELOF1 family.</text>
</comment>
<evidence type="ECO:0000256" key="5">
    <source>
        <dbReference type="ARBA" id="ARBA00022771"/>
    </source>
</evidence>
<dbReference type="OrthoDB" id="445983at2759"/>